<keyword evidence="3" id="KW-0560">Oxidoreductase</keyword>
<keyword evidence="8" id="KW-1185">Reference proteome</keyword>
<evidence type="ECO:0000256" key="3">
    <source>
        <dbReference type="ARBA" id="ARBA00023002"/>
    </source>
</evidence>
<dbReference type="AlphaFoldDB" id="A0A7T6Z0Q3"/>
<dbReference type="PANTHER" id="PTHR35330:SF1">
    <property type="entry name" value="SIROHEME BIOSYNTHESIS PROTEIN MET8"/>
    <property type="match status" value="1"/>
</dbReference>
<keyword evidence="5" id="KW-0627">Porphyrin biosynthesis</keyword>
<name>A0A7T6Z0Q3_9BACI</name>
<organism evidence="7 8">
    <name type="scientific">Salicibibacter cibarius</name>
    <dbReference type="NCBI Taxonomy" id="2743000"/>
    <lineage>
        <taxon>Bacteria</taxon>
        <taxon>Bacillati</taxon>
        <taxon>Bacillota</taxon>
        <taxon>Bacilli</taxon>
        <taxon>Bacillales</taxon>
        <taxon>Bacillaceae</taxon>
        <taxon>Salicibibacter</taxon>
    </lineage>
</organism>
<gene>
    <name evidence="7" type="ORF">HUG15_03535</name>
</gene>
<comment type="pathway">
    <text evidence="1">Porphyrin-containing compound metabolism; siroheme biosynthesis; sirohydrochlorin from precorrin-2: step 1/1.</text>
</comment>
<evidence type="ECO:0000313" key="7">
    <source>
        <dbReference type="EMBL" id="QQK74769.1"/>
    </source>
</evidence>
<dbReference type="InterPro" id="IPR006367">
    <property type="entry name" value="Sirohaem_synthase_N"/>
</dbReference>
<dbReference type="SUPFAM" id="SSF75615">
    <property type="entry name" value="Siroheme synthase middle domains-like"/>
    <property type="match status" value="1"/>
</dbReference>
<protein>
    <recommendedName>
        <fullName evidence="2">precorrin-2 dehydrogenase</fullName>
        <ecNumber evidence="2">1.3.1.76</ecNumber>
    </recommendedName>
</protein>
<dbReference type="Gene3D" id="3.40.50.720">
    <property type="entry name" value="NAD(P)-binding Rossmann-like Domain"/>
    <property type="match status" value="1"/>
</dbReference>
<dbReference type="GO" id="GO:0019354">
    <property type="term" value="P:siroheme biosynthetic process"/>
    <property type="evidence" value="ECO:0007669"/>
    <property type="project" value="UniProtKB-UniPathway"/>
</dbReference>
<dbReference type="KEGG" id="scia:HUG15_03535"/>
<dbReference type="SUPFAM" id="SSF51735">
    <property type="entry name" value="NAD(P)-binding Rossmann-fold domains"/>
    <property type="match status" value="1"/>
</dbReference>
<evidence type="ECO:0000256" key="6">
    <source>
        <dbReference type="ARBA" id="ARBA00047561"/>
    </source>
</evidence>
<evidence type="ECO:0000313" key="8">
    <source>
        <dbReference type="Proteomes" id="UP000595823"/>
    </source>
</evidence>
<reference evidence="7 8" key="1">
    <citation type="submission" date="2020-06" db="EMBL/GenBank/DDBJ databases">
        <title>Genomic analysis of Salicibibacter sp. NKC5-3.</title>
        <authorList>
            <person name="Oh Y.J."/>
        </authorList>
    </citation>
    <scope>NUCLEOTIDE SEQUENCE [LARGE SCALE GENOMIC DNA]</scope>
    <source>
        <strain evidence="7 8">NKC5-3</strain>
    </source>
</reference>
<comment type="catalytic activity">
    <reaction evidence="6">
        <text>precorrin-2 + NAD(+) = sirohydrochlorin + NADH + 2 H(+)</text>
        <dbReference type="Rhea" id="RHEA:15613"/>
        <dbReference type="ChEBI" id="CHEBI:15378"/>
        <dbReference type="ChEBI" id="CHEBI:57540"/>
        <dbReference type="ChEBI" id="CHEBI:57945"/>
        <dbReference type="ChEBI" id="CHEBI:58351"/>
        <dbReference type="ChEBI" id="CHEBI:58827"/>
        <dbReference type="EC" id="1.3.1.76"/>
    </reaction>
</comment>
<dbReference type="GO" id="GO:0004325">
    <property type="term" value="F:ferrochelatase activity"/>
    <property type="evidence" value="ECO:0007669"/>
    <property type="project" value="InterPro"/>
</dbReference>
<dbReference type="UniPathway" id="UPA00262">
    <property type="reaction ID" value="UER00222"/>
</dbReference>
<keyword evidence="4" id="KW-0520">NAD</keyword>
<dbReference type="InterPro" id="IPR042518">
    <property type="entry name" value="SirC_C"/>
</dbReference>
<dbReference type="RefSeq" id="WP_200127072.1">
    <property type="nucleotide sequence ID" value="NZ_CP054705.1"/>
</dbReference>
<evidence type="ECO:0000256" key="2">
    <source>
        <dbReference type="ARBA" id="ARBA00012400"/>
    </source>
</evidence>
<dbReference type="InterPro" id="IPR036291">
    <property type="entry name" value="NAD(P)-bd_dom_sf"/>
</dbReference>
<dbReference type="PANTHER" id="PTHR35330">
    <property type="entry name" value="SIROHEME BIOSYNTHESIS PROTEIN MET8"/>
    <property type="match status" value="1"/>
</dbReference>
<evidence type="ECO:0000256" key="4">
    <source>
        <dbReference type="ARBA" id="ARBA00023027"/>
    </source>
</evidence>
<dbReference type="GO" id="GO:0043115">
    <property type="term" value="F:precorrin-2 dehydrogenase activity"/>
    <property type="evidence" value="ECO:0007669"/>
    <property type="project" value="UniProtKB-EC"/>
</dbReference>
<evidence type="ECO:0000256" key="1">
    <source>
        <dbReference type="ARBA" id="ARBA00005010"/>
    </source>
</evidence>
<proteinExistence type="predicted"/>
<sequence>MSALPFMLEMRELSCVVVGGGEVACRRIKPLLEAGARELVVVAPTLNEELLRLQQEDGFKWERRSAVASEVFLCDMVFLCTDQPDLHSAIKKNKAPRQFVYLADDAGEGNFYIPARINDGLLTVSVSTAGASPSYTKRVKEAIEHVLPRNAGDELAFLQEARGRVIQMNVSKEKKLALLKELATSEFLQDERREERFEEYVREIGHKK</sequence>
<dbReference type="InterPro" id="IPR028161">
    <property type="entry name" value="Met8-like"/>
</dbReference>
<dbReference type="NCBIfam" id="TIGR01470">
    <property type="entry name" value="cysG_Nterm"/>
    <property type="match status" value="1"/>
</dbReference>
<dbReference type="Proteomes" id="UP000595823">
    <property type="component" value="Chromosome"/>
</dbReference>
<dbReference type="Gene3D" id="1.10.8.610">
    <property type="entry name" value="SirC, precorrin-2 dehydrogenase, C-terminal helical domain-like"/>
    <property type="match status" value="1"/>
</dbReference>
<accession>A0A7T6Z0Q3</accession>
<dbReference type="EC" id="1.3.1.76" evidence="2"/>
<dbReference type="Pfam" id="PF13241">
    <property type="entry name" value="NAD_binding_7"/>
    <property type="match status" value="1"/>
</dbReference>
<evidence type="ECO:0000256" key="5">
    <source>
        <dbReference type="ARBA" id="ARBA00023244"/>
    </source>
</evidence>
<dbReference type="EMBL" id="CP054705">
    <property type="protein sequence ID" value="QQK74769.1"/>
    <property type="molecule type" value="Genomic_DNA"/>
</dbReference>